<feature type="domain" description="HTH tetR-type" evidence="3">
    <location>
        <begin position="59"/>
        <end position="119"/>
    </location>
</feature>
<dbReference type="EMBL" id="CACSIP010000034">
    <property type="protein sequence ID" value="CAA0128456.1"/>
    <property type="molecule type" value="Genomic_DNA"/>
</dbReference>
<keyword evidence="1 2" id="KW-0238">DNA-binding</keyword>
<evidence type="ECO:0000313" key="5">
    <source>
        <dbReference type="Proteomes" id="UP000430146"/>
    </source>
</evidence>
<dbReference type="InterPro" id="IPR041642">
    <property type="entry name" value="KstR_C"/>
</dbReference>
<sequence>MPLCTALCYQQYRSDTVRSFLPAIRGDARARDWLESSKGVESSMTAIGTASGRSVARTGRRREEILDCAAAIATDGGYDAVKMRTVADDAGIAVGTLYRYFPTKPHVLVAVLTREFERLGAERDWTVTADSPQLRVAHVNARLYKELRCRPALTEAVTRAFVFADGSTSSEVDRAAAVIEHLLALAIAGGEPNPRHHQLASLIVDVWLSSLIAWVRHGTSADELAVRLERSVRLILGGENAAANSQTPGSTQ</sequence>
<accession>A0A5S9R5C9</accession>
<name>A0A5S9R5C9_MYCVN</name>
<feature type="DNA-binding region" description="H-T-H motif" evidence="2">
    <location>
        <begin position="82"/>
        <end position="101"/>
    </location>
</feature>
<dbReference type="InterPro" id="IPR001647">
    <property type="entry name" value="HTH_TetR"/>
</dbReference>
<dbReference type="Gene3D" id="1.10.357.10">
    <property type="entry name" value="Tetracycline Repressor, domain 2"/>
    <property type="match status" value="1"/>
</dbReference>
<evidence type="ECO:0000256" key="2">
    <source>
        <dbReference type="PROSITE-ProRule" id="PRU00335"/>
    </source>
</evidence>
<dbReference type="Pfam" id="PF00440">
    <property type="entry name" value="TetR_N"/>
    <property type="match status" value="1"/>
</dbReference>
<gene>
    <name evidence="4" type="primary">kstR_3</name>
    <name evidence="4" type="ORF">AELLOGFF_01363</name>
</gene>
<dbReference type="GO" id="GO:0000976">
    <property type="term" value="F:transcription cis-regulatory region binding"/>
    <property type="evidence" value="ECO:0007669"/>
    <property type="project" value="TreeGrafter"/>
</dbReference>
<reference evidence="4 5" key="1">
    <citation type="submission" date="2019-11" db="EMBL/GenBank/DDBJ databases">
        <authorList>
            <person name="Holert J."/>
        </authorList>
    </citation>
    <scope>NUCLEOTIDE SEQUENCE [LARGE SCALE GENOMIC DNA]</scope>
    <source>
        <strain evidence="4">BC8_1</strain>
    </source>
</reference>
<proteinExistence type="predicted"/>
<dbReference type="PROSITE" id="PS50977">
    <property type="entry name" value="HTH_TETR_2"/>
    <property type="match status" value="1"/>
</dbReference>
<dbReference type="AlphaFoldDB" id="A0A5S9R5C9"/>
<dbReference type="InterPro" id="IPR009057">
    <property type="entry name" value="Homeodomain-like_sf"/>
</dbReference>
<evidence type="ECO:0000313" key="4">
    <source>
        <dbReference type="EMBL" id="CAA0128456.1"/>
    </source>
</evidence>
<dbReference type="InterPro" id="IPR050109">
    <property type="entry name" value="HTH-type_TetR-like_transc_reg"/>
</dbReference>
<dbReference type="GO" id="GO:0003700">
    <property type="term" value="F:DNA-binding transcription factor activity"/>
    <property type="evidence" value="ECO:0007669"/>
    <property type="project" value="TreeGrafter"/>
</dbReference>
<keyword evidence="5" id="KW-1185">Reference proteome</keyword>
<evidence type="ECO:0000259" key="3">
    <source>
        <dbReference type="PROSITE" id="PS50977"/>
    </source>
</evidence>
<evidence type="ECO:0000256" key="1">
    <source>
        <dbReference type="ARBA" id="ARBA00023125"/>
    </source>
</evidence>
<dbReference type="PANTHER" id="PTHR30055">
    <property type="entry name" value="HTH-TYPE TRANSCRIPTIONAL REGULATOR RUTR"/>
    <property type="match status" value="1"/>
</dbReference>
<organism evidence="4 5">
    <name type="scientific">Mycolicibacterium vanbaalenii</name>
    <name type="common">Mycobacterium vanbaalenii</name>
    <dbReference type="NCBI Taxonomy" id="110539"/>
    <lineage>
        <taxon>Bacteria</taxon>
        <taxon>Bacillati</taxon>
        <taxon>Actinomycetota</taxon>
        <taxon>Actinomycetes</taxon>
        <taxon>Mycobacteriales</taxon>
        <taxon>Mycobacteriaceae</taxon>
        <taxon>Mycolicibacterium</taxon>
    </lineage>
</organism>
<dbReference type="PANTHER" id="PTHR30055:SF242">
    <property type="entry name" value="HTH-TYPE TRANSCRIPTIONAL REPRESSOR KSTR"/>
    <property type="match status" value="1"/>
</dbReference>
<dbReference type="Proteomes" id="UP000430146">
    <property type="component" value="Unassembled WGS sequence"/>
</dbReference>
<dbReference type="SUPFAM" id="SSF46689">
    <property type="entry name" value="Homeodomain-like"/>
    <property type="match status" value="1"/>
</dbReference>
<dbReference type="PRINTS" id="PR00455">
    <property type="entry name" value="HTHTETR"/>
</dbReference>
<dbReference type="Pfam" id="PF17925">
    <property type="entry name" value="TetR_C_20"/>
    <property type="match status" value="1"/>
</dbReference>
<protein>
    <submittedName>
        <fullName evidence="4">HTH-type transcriptional repressor KstR</fullName>
    </submittedName>
</protein>